<evidence type="ECO:0000313" key="1">
    <source>
        <dbReference type="EMBL" id="SIT73984.1"/>
    </source>
</evidence>
<dbReference type="STRING" id="515897.SAMN05421849_0077"/>
<evidence type="ECO:0000313" key="2">
    <source>
        <dbReference type="Proteomes" id="UP000192455"/>
    </source>
</evidence>
<proteinExistence type="predicted"/>
<evidence type="ECO:0008006" key="3">
    <source>
        <dbReference type="Google" id="ProtNLM"/>
    </source>
</evidence>
<dbReference type="EMBL" id="FTPS01000001">
    <property type="protein sequence ID" value="SIT73984.1"/>
    <property type="molecule type" value="Genomic_DNA"/>
</dbReference>
<sequence>MNIERWFLRMALWARRPPSARRVVLVLAIILACGAIIVVERAGYWPDWATAERMRP</sequence>
<gene>
    <name evidence="1" type="ORF">SAMN05421849_0077</name>
</gene>
<dbReference type="PROSITE" id="PS51257">
    <property type="entry name" value="PROKAR_LIPOPROTEIN"/>
    <property type="match status" value="1"/>
</dbReference>
<dbReference type="RefSeq" id="WP_200805389.1">
    <property type="nucleotide sequence ID" value="NZ_FTPS01000001.1"/>
</dbReference>
<protein>
    <recommendedName>
        <fullName evidence="3">ABC transporter permease</fullName>
    </recommendedName>
</protein>
<accession>A0A1R3W7T9</accession>
<name>A0A1R3W7T9_9RHOB</name>
<reference evidence="1 2" key="1">
    <citation type="submission" date="2017-01" db="EMBL/GenBank/DDBJ databases">
        <authorList>
            <person name="Mah S.A."/>
            <person name="Swanson W.J."/>
            <person name="Moy G.W."/>
            <person name="Vacquier V.D."/>
        </authorList>
    </citation>
    <scope>NUCLEOTIDE SEQUENCE [LARGE SCALE GENOMIC DNA]</scope>
    <source>
        <strain evidence="1 2">DSM 21219</strain>
    </source>
</reference>
<dbReference type="Proteomes" id="UP000192455">
    <property type="component" value="Unassembled WGS sequence"/>
</dbReference>
<dbReference type="AlphaFoldDB" id="A0A1R3W7T9"/>
<keyword evidence="2" id="KW-1185">Reference proteome</keyword>
<organism evidence="1 2">
    <name type="scientific">Pontibaca methylaminivorans</name>
    <dbReference type="NCBI Taxonomy" id="515897"/>
    <lineage>
        <taxon>Bacteria</taxon>
        <taxon>Pseudomonadati</taxon>
        <taxon>Pseudomonadota</taxon>
        <taxon>Alphaproteobacteria</taxon>
        <taxon>Rhodobacterales</taxon>
        <taxon>Roseobacteraceae</taxon>
        <taxon>Pontibaca</taxon>
    </lineage>
</organism>